<dbReference type="PANTHER" id="PTHR43337">
    <property type="entry name" value="XANTHINE/URACIL PERMEASE C887.17-RELATED"/>
    <property type="match status" value="1"/>
</dbReference>
<feature type="transmembrane region" description="Helical" evidence="7">
    <location>
        <begin position="139"/>
        <end position="157"/>
    </location>
</feature>
<dbReference type="EMBL" id="DRBC01000028">
    <property type="protein sequence ID" value="HDN84204.1"/>
    <property type="molecule type" value="Genomic_DNA"/>
</dbReference>
<dbReference type="InterPro" id="IPR045018">
    <property type="entry name" value="Azg-like"/>
</dbReference>
<accession>A0A7V0MY69</accession>
<feature type="transmembrane region" description="Helical" evidence="7">
    <location>
        <begin position="101"/>
        <end position="119"/>
    </location>
</feature>
<evidence type="ECO:0000313" key="8">
    <source>
        <dbReference type="EMBL" id="HDN84204.1"/>
    </source>
</evidence>
<evidence type="ECO:0000256" key="1">
    <source>
        <dbReference type="ARBA" id="ARBA00004127"/>
    </source>
</evidence>
<dbReference type="GO" id="GO:0005345">
    <property type="term" value="F:purine nucleobase transmembrane transporter activity"/>
    <property type="evidence" value="ECO:0007669"/>
    <property type="project" value="TreeGrafter"/>
</dbReference>
<keyword evidence="3" id="KW-0813">Transport</keyword>
<evidence type="ECO:0000256" key="4">
    <source>
        <dbReference type="ARBA" id="ARBA00022692"/>
    </source>
</evidence>
<evidence type="ECO:0000256" key="3">
    <source>
        <dbReference type="ARBA" id="ARBA00022448"/>
    </source>
</evidence>
<feature type="transmembrane region" description="Helical" evidence="7">
    <location>
        <begin position="164"/>
        <end position="184"/>
    </location>
</feature>
<name>A0A7V0MY69_UNCAE</name>
<evidence type="ECO:0000256" key="7">
    <source>
        <dbReference type="SAM" id="Phobius"/>
    </source>
</evidence>
<evidence type="ECO:0000256" key="6">
    <source>
        <dbReference type="ARBA" id="ARBA00023136"/>
    </source>
</evidence>
<evidence type="ECO:0000256" key="5">
    <source>
        <dbReference type="ARBA" id="ARBA00022989"/>
    </source>
</evidence>
<comment type="caution">
    <text evidence="8">The sequence shown here is derived from an EMBL/GenBank/DDBJ whole genome shotgun (WGS) entry which is preliminary data.</text>
</comment>
<dbReference type="InterPro" id="IPR006043">
    <property type="entry name" value="NCS2"/>
</dbReference>
<feature type="transmembrane region" description="Helical" evidence="7">
    <location>
        <begin position="286"/>
        <end position="307"/>
    </location>
</feature>
<dbReference type="AlphaFoldDB" id="A0A7V0MY69"/>
<comment type="subcellular location">
    <subcellularLocation>
        <location evidence="1">Endomembrane system</location>
        <topology evidence="1">Multi-pass membrane protein</topology>
    </subcellularLocation>
</comment>
<protein>
    <submittedName>
        <fullName evidence="8">NCS2 family permease</fullName>
    </submittedName>
</protein>
<dbReference type="GO" id="GO:0012505">
    <property type="term" value="C:endomembrane system"/>
    <property type="evidence" value="ECO:0007669"/>
    <property type="project" value="UniProtKB-SubCell"/>
</dbReference>
<feature type="transmembrane region" description="Helical" evidence="7">
    <location>
        <begin position="352"/>
        <end position="379"/>
    </location>
</feature>
<gene>
    <name evidence="8" type="ORF">ENG47_00420</name>
</gene>
<feature type="non-terminal residue" evidence="8">
    <location>
        <position position="1"/>
    </location>
</feature>
<keyword evidence="5 7" id="KW-1133">Transmembrane helix</keyword>
<dbReference type="Proteomes" id="UP000885660">
    <property type="component" value="Unassembled WGS sequence"/>
</dbReference>
<feature type="transmembrane region" description="Helical" evidence="7">
    <location>
        <begin position="391"/>
        <end position="408"/>
    </location>
</feature>
<reference evidence="8" key="1">
    <citation type="journal article" date="2020" name="mSystems">
        <title>Genome- and Community-Level Interaction Insights into Carbon Utilization and Element Cycling Functions of Hydrothermarchaeota in Hydrothermal Sediment.</title>
        <authorList>
            <person name="Zhou Z."/>
            <person name="Liu Y."/>
            <person name="Xu W."/>
            <person name="Pan J."/>
            <person name="Luo Z.H."/>
            <person name="Li M."/>
        </authorList>
    </citation>
    <scope>NUCLEOTIDE SEQUENCE [LARGE SCALE GENOMIC DNA]</scope>
    <source>
        <strain evidence="8">HyVt-219</strain>
    </source>
</reference>
<sequence>SYIIFIQPLILHQVGMDKGAVMVATCISSAIAMIFMAVLANYPFALAPAMGHNFYFVYGVCIALGVSWQVALGANFVAGAIFILLSFWGLREKVINAVPSSLKNAICVGIGLLITLIGLEWSGIIKAHPQTFVTLGELNHPSTLLSIFGVLLIALLITKRIKGAILLGILSNLIIALIAGMIKFEGVIGKIPSLSPTFLKLNIKEALRLEMIGVIFIFLFLDLFDTVGTLIGLAEQANFLKEGKLPYARQALLSDALGTVTGTLLGTSTITTYIESSTGIAEGARTGIANLITASLFLLSLVFYPLVKMVSTPIKINSFTTYPIIAPSLIIVGWFMLSNIRKINWENFSESFPAFITIITIPLTFSITEGISFGFITYTFLKLIKGEIKKVPPLVSFFTLLFLLRYIFLK</sequence>
<feature type="transmembrane region" description="Helical" evidence="7">
    <location>
        <begin position="319"/>
        <end position="340"/>
    </location>
</feature>
<proteinExistence type="inferred from homology"/>
<evidence type="ECO:0000256" key="2">
    <source>
        <dbReference type="ARBA" id="ARBA00005697"/>
    </source>
</evidence>
<feature type="transmembrane region" description="Helical" evidence="7">
    <location>
        <begin position="211"/>
        <end position="231"/>
    </location>
</feature>
<dbReference type="Pfam" id="PF00860">
    <property type="entry name" value="Xan_ur_permease"/>
    <property type="match status" value="1"/>
</dbReference>
<comment type="similarity">
    <text evidence="2">Belongs to the nucleobase:cation symporter-2 (NCS2) (TC 2.A.40) family. Azg-like subfamily.</text>
</comment>
<keyword evidence="6 7" id="KW-0472">Membrane</keyword>
<keyword evidence="4 7" id="KW-0812">Transmembrane</keyword>
<organism evidence="8">
    <name type="scientific">Aerophobetes bacterium</name>
    <dbReference type="NCBI Taxonomy" id="2030807"/>
    <lineage>
        <taxon>Bacteria</taxon>
        <taxon>Candidatus Aerophobota</taxon>
    </lineage>
</organism>
<dbReference type="GO" id="GO:0005886">
    <property type="term" value="C:plasma membrane"/>
    <property type="evidence" value="ECO:0007669"/>
    <property type="project" value="TreeGrafter"/>
</dbReference>
<feature type="transmembrane region" description="Helical" evidence="7">
    <location>
        <begin position="56"/>
        <end position="89"/>
    </location>
</feature>
<dbReference type="PANTHER" id="PTHR43337:SF1">
    <property type="entry name" value="XANTHINE_URACIL PERMEASE C887.17-RELATED"/>
    <property type="match status" value="1"/>
</dbReference>
<feature type="transmembrane region" description="Helical" evidence="7">
    <location>
        <begin position="21"/>
        <end position="44"/>
    </location>
</feature>